<dbReference type="InterPro" id="IPR036397">
    <property type="entry name" value="RNaseH_sf"/>
</dbReference>
<dbReference type="EMBL" id="JOJR01000716">
    <property type="protein sequence ID" value="RCN34987.1"/>
    <property type="molecule type" value="Genomic_DNA"/>
</dbReference>
<dbReference type="InterPro" id="IPR052709">
    <property type="entry name" value="Transposase-MT_Hybrid"/>
</dbReference>
<dbReference type="OrthoDB" id="9970333at2759"/>
<evidence type="ECO:0008006" key="3">
    <source>
        <dbReference type="Google" id="ProtNLM"/>
    </source>
</evidence>
<dbReference type="Gene3D" id="3.30.420.10">
    <property type="entry name" value="Ribonuclease H-like superfamily/Ribonuclease H"/>
    <property type="match status" value="1"/>
</dbReference>
<name>A0A368FXI0_ANCCA</name>
<dbReference type="PANTHER" id="PTHR46060">
    <property type="entry name" value="MARINER MOS1 TRANSPOSASE-LIKE PROTEIN"/>
    <property type="match status" value="1"/>
</dbReference>
<proteinExistence type="predicted"/>
<evidence type="ECO:0000313" key="2">
    <source>
        <dbReference type="Proteomes" id="UP000252519"/>
    </source>
</evidence>
<keyword evidence="2" id="KW-1185">Reference proteome</keyword>
<dbReference type="AlphaFoldDB" id="A0A368FXI0"/>
<sequence>MHPPYPLDLVLMEYHLFCSLFNQLGGLTSGNEENLENWFTNYFESRTRDFWRNGINELVKMWEQVVEETEIT</sequence>
<accession>A0A368FXI0</accession>
<dbReference type="PANTHER" id="PTHR46060:SF3">
    <property type="entry name" value="PROTEIN GVQW3"/>
    <property type="match status" value="1"/>
</dbReference>
<gene>
    <name evidence="1" type="ORF">ANCCAN_19168</name>
</gene>
<dbReference type="Proteomes" id="UP000252519">
    <property type="component" value="Unassembled WGS sequence"/>
</dbReference>
<evidence type="ECO:0000313" key="1">
    <source>
        <dbReference type="EMBL" id="RCN34987.1"/>
    </source>
</evidence>
<organism evidence="1 2">
    <name type="scientific">Ancylostoma caninum</name>
    <name type="common">Dog hookworm</name>
    <dbReference type="NCBI Taxonomy" id="29170"/>
    <lineage>
        <taxon>Eukaryota</taxon>
        <taxon>Metazoa</taxon>
        <taxon>Ecdysozoa</taxon>
        <taxon>Nematoda</taxon>
        <taxon>Chromadorea</taxon>
        <taxon>Rhabditida</taxon>
        <taxon>Rhabditina</taxon>
        <taxon>Rhabditomorpha</taxon>
        <taxon>Strongyloidea</taxon>
        <taxon>Ancylostomatidae</taxon>
        <taxon>Ancylostomatinae</taxon>
        <taxon>Ancylostoma</taxon>
    </lineage>
</organism>
<reference evidence="1 2" key="1">
    <citation type="submission" date="2014-10" db="EMBL/GenBank/DDBJ databases">
        <title>Draft genome of the hookworm Ancylostoma caninum.</title>
        <authorList>
            <person name="Mitreva M."/>
        </authorList>
    </citation>
    <scope>NUCLEOTIDE SEQUENCE [LARGE SCALE GENOMIC DNA]</scope>
    <source>
        <strain evidence="1 2">Baltimore</strain>
    </source>
</reference>
<protein>
    <recommendedName>
        <fullName evidence="3">Mos1 transposase HTH domain-containing protein</fullName>
    </recommendedName>
</protein>
<dbReference type="STRING" id="29170.A0A368FXI0"/>
<dbReference type="GO" id="GO:0003676">
    <property type="term" value="F:nucleic acid binding"/>
    <property type="evidence" value="ECO:0007669"/>
    <property type="project" value="InterPro"/>
</dbReference>
<comment type="caution">
    <text evidence="1">The sequence shown here is derived from an EMBL/GenBank/DDBJ whole genome shotgun (WGS) entry which is preliminary data.</text>
</comment>